<dbReference type="PANTHER" id="PTHR23501">
    <property type="entry name" value="MAJOR FACILITATOR SUPERFAMILY"/>
    <property type="match status" value="1"/>
</dbReference>
<keyword evidence="6 7" id="KW-0472">Membrane</keyword>
<feature type="transmembrane region" description="Helical" evidence="7">
    <location>
        <begin position="155"/>
        <end position="177"/>
    </location>
</feature>
<gene>
    <name evidence="9" type="ORF">TSTA_000380</name>
</gene>
<feature type="transmembrane region" description="Helical" evidence="7">
    <location>
        <begin position="452"/>
        <end position="476"/>
    </location>
</feature>
<feature type="transmembrane region" description="Helical" evidence="7">
    <location>
        <begin position="529"/>
        <end position="547"/>
    </location>
</feature>
<keyword evidence="10" id="KW-1185">Reference proteome</keyword>
<feature type="transmembrane region" description="Helical" evidence="7">
    <location>
        <begin position="54"/>
        <end position="73"/>
    </location>
</feature>
<dbReference type="RefSeq" id="XP_002487615.1">
    <property type="nucleotide sequence ID" value="XM_002487570.1"/>
</dbReference>
<dbReference type="Gene3D" id="1.20.1250.20">
    <property type="entry name" value="MFS general substrate transporter like domains"/>
    <property type="match status" value="1"/>
</dbReference>
<evidence type="ECO:0000259" key="8">
    <source>
        <dbReference type="PROSITE" id="PS50850"/>
    </source>
</evidence>
<dbReference type="InterPro" id="IPR011701">
    <property type="entry name" value="MFS"/>
</dbReference>
<dbReference type="InterPro" id="IPR020846">
    <property type="entry name" value="MFS_dom"/>
</dbReference>
<evidence type="ECO:0000256" key="6">
    <source>
        <dbReference type="ARBA" id="ARBA00023136"/>
    </source>
</evidence>
<dbReference type="GeneID" id="8108661"/>
<evidence type="ECO:0000256" key="7">
    <source>
        <dbReference type="SAM" id="Phobius"/>
    </source>
</evidence>
<feature type="transmembrane region" description="Helical" evidence="7">
    <location>
        <begin position="325"/>
        <end position="349"/>
    </location>
</feature>
<dbReference type="InterPro" id="IPR036259">
    <property type="entry name" value="MFS_trans_sf"/>
</dbReference>
<organism evidence="9 10">
    <name type="scientific">Talaromyces stipitatus (strain ATCC 10500 / CBS 375.48 / QM 6759 / NRRL 1006)</name>
    <name type="common">Penicillium stipitatum</name>
    <dbReference type="NCBI Taxonomy" id="441959"/>
    <lineage>
        <taxon>Eukaryota</taxon>
        <taxon>Fungi</taxon>
        <taxon>Dikarya</taxon>
        <taxon>Ascomycota</taxon>
        <taxon>Pezizomycotina</taxon>
        <taxon>Eurotiomycetes</taxon>
        <taxon>Eurotiomycetidae</taxon>
        <taxon>Eurotiales</taxon>
        <taxon>Trichocomaceae</taxon>
        <taxon>Talaromyces</taxon>
        <taxon>Talaromyces sect. Talaromyces</taxon>
    </lineage>
</organism>
<dbReference type="EMBL" id="EQ962660">
    <property type="protein sequence ID" value="EED11961.1"/>
    <property type="molecule type" value="Genomic_DNA"/>
</dbReference>
<dbReference type="VEuPathDB" id="FungiDB:TSTA_000380"/>
<dbReference type="GO" id="GO:0022857">
    <property type="term" value="F:transmembrane transporter activity"/>
    <property type="evidence" value="ECO:0007669"/>
    <property type="project" value="InterPro"/>
</dbReference>
<keyword evidence="3" id="KW-0813">Transport</keyword>
<evidence type="ECO:0000256" key="3">
    <source>
        <dbReference type="ARBA" id="ARBA00022448"/>
    </source>
</evidence>
<dbReference type="SUPFAM" id="SSF103473">
    <property type="entry name" value="MFS general substrate transporter"/>
    <property type="match status" value="1"/>
</dbReference>
<dbReference type="GO" id="GO:0005886">
    <property type="term" value="C:plasma membrane"/>
    <property type="evidence" value="ECO:0007669"/>
    <property type="project" value="TreeGrafter"/>
</dbReference>
<name>B8MSG5_TALSN</name>
<evidence type="ECO:0000256" key="1">
    <source>
        <dbReference type="ARBA" id="ARBA00004141"/>
    </source>
</evidence>
<evidence type="ECO:0000313" key="9">
    <source>
        <dbReference type="EMBL" id="EED11961.1"/>
    </source>
</evidence>
<keyword evidence="4 7" id="KW-0812">Transmembrane</keyword>
<dbReference type="PhylomeDB" id="B8MSG5"/>
<keyword evidence="5 7" id="KW-1133">Transmembrane helix</keyword>
<sequence>MHSRIGSPESTGFLGVKNAHGRPKLECELIARKCDQESLQNIDSEVSDDRRVTGISWAVVVLAVLSSTFLYALDNTIMANVRPNIIATFDRIDMLPWLSISYPMGEVGFNPLWGNLNKSFNSKFLYLAAILIFEIGSVVVGSARSIQSIIVGRAIAGLGGSGIYVGTINIISAMTVLAERNQYLNHVGIAWSLGTVLGPVIGGALADSKATWRWAFYINIFIAALAAPACIFLIPTTTSPIRRTVLERIKCIDFAGALLFLGGVVSLVIILGSGGVLYDYQSGPMIALYVITAVIWASFCIQQRFGFLTTDGIFPIKFVGDWEMVILFIWTSIAIGNVVVTIYSLPLFFQFTFGDSSLRAAVYTIPFIVAAVASAAIFGPVFAKFPVYKFWFFASSALMLVGNGLLLTLNYKTSRGAICGCTVIQGIGCGPVMQLGYTVGYDKADRASASEVTGFMSCAQMAGLALSLGVSSSIFLNLATDEIATLLPGVSRRMIQDTIDGAKTNFFKSFSSDIRLHILETIARTVGKIFYLNVSGAALGLVTSIFLERRKLTFESR</sequence>
<feature type="transmembrane region" description="Helical" evidence="7">
    <location>
        <begin position="388"/>
        <end position="409"/>
    </location>
</feature>
<dbReference type="Pfam" id="PF07690">
    <property type="entry name" value="MFS_1"/>
    <property type="match status" value="1"/>
</dbReference>
<evidence type="ECO:0000256" key="4">
    <source>
        <dbReference type="ARBA" id="ARBA00022692"/>
    </source>
</evidence>
<protein>
    <submittedName>
        <fullName evidence="9">Efflux pump antibiotic resistance protein, putative</fullName>
    </submittedName>
</protein>
<feature type="transmembrane region" description="Helical" evidence="7">
    <location>
        <begin position="214"/>
        <end position="234"/>
    </location>
</feature>
<dbReference type="InParanoid" id="B8MSG5"/>
<evidence type="ECO:0000313" key="10">
    <source>
        <dbReference type="Proteomes" id="UP000001745"/>
    </source>
</evidence>
<feature type="transmembrane region" description="Helical" evidence="7">
    <location>
        <begin position="183"/>
        <end position="202"/>
    </location>
</feature>
<dbReference type="PROSITE" id="PS50850">
    <property type="entry name" value="MFS"/>
    <property type="match status" value="1"/>
</dbReference>
<feature type="transmembrane region" description="Helical" evidence="7">
    <location>
        <begin position="285"/>
        <end position="305"/>
    </location>
</feature>
<evidence type="ECO:0000256" key="2">
    <source>
        <dbReference type="ARBA" id="ARBA00007520"/>
    </source>
</evidence>
<proteinExistence type="inferred from homology"/>
<dbReference type="Proteomes" id="UP000001745">
    <property type="component" value="Unassembled WGS sequence"/>
</dbReference>
<feature type="transmembrane region" description="Helical" evidence="7">
    <location>
        <begin position="254"/>
        <end position="278"/>
    </location>
</feature>
<reference evidence="10" key="1">
    <citation type="journal article" date="2015" name="Genome Announc.">
        <title>Genome sequence of the AIDS-associated pathogen Penicillium marneffei (ATCC18224) and its near taxonomic relative Talaromyces stipitatus (ATCC10500).</title>
        <authorList>
            <person name="Nierman W.C."/>
            <person name="Fedorova-Abrams N.D."/>
            <person name="Andrianopoulos A."/>
        </authorList>
    </citation>
    <scope>NUCLEOTIDE SEQUENCE [LARGE SCALE GENOMIC DNA]</scope>
    <source>
        <strain evidence="10">ATCC 10500 / CBS 375.48 / QM 6759 / NRRL 1006</strain>
    </source>
</reference>
<dbReference type="OMA" id="PACIWIM"/>
<feature type="transmembrane region" description="Helical" evidence="7">
    <location>
        <begin position="361"/>
        <end position="382"/>
    </location>
</feature>
<feature type="domain" description="Major facilitator superfamily (MFS) profile" evidence="8">
    <location>
        <begin position="60"/>
        <end position="552"/>
    </location>
</feature>
<evidence type="ECO:0000256" key="5">
    <source>
        <dbReference type="ARBA" id="ARBA00022989"/>
    </source>
</evidence>
<dbReference type="PANTHER" id="PTHR23501:SF12">
    <property type="entry name" value="MAJOR FACILITATOR SUPERFAMILY (MFS) PROFILE DOMAIN-CONTAINING PROTEIN-RELATED"/>
    <property type="match status" value="1"/>
</dbReference>
<dbReference type="eggNOG" id="KOG0254">
    <property type="taxonomic scope" value="Eukaryota"/>
</dbReference>
<dbReference type="HOGENOM" id="CLU_000960_22_1_1"/>
<comment type="similarity">
    <text evidence="2">Belongs to the major facilitator superfamily. TCR/Tet family.</text>
</comment>
<dbReference type="OrthoDB" id="10021397at2759"/>
<accession>B8MSG5</accession>
<feature type="transmembrane region" description="Helical" evidence="7">
    <location>
        <begin position="124"/>
        <end position="143"/>
    </location>
</feature>
<dbReference type="AlphaFoldDB" id="B8MSG5"/>
<comment type="subcellular location">
    <subcellularLocation>
        <location evidence="1">Membrane</location>
        <topology evidence="1">Multi-pass membrane protein</topology>
    </subcellularLocation>
</comment>